<dbReference type="PANTHER" id="PTHR42924">
    <property type="entry name" value="EXONUCLEASE"/>
    <property type="match status" value="1"/>
</dbReference>
<organism evidence="3 4">
    <name type="scientific">Tessaracoccus flavescens</name>
    <dbReference type="NCBI Taxonomy" id="399497"/>
    <lineage>
        <taxon>Bacteria</taxon>
        <taxon>Bacillati</taxon>
        <taxon>Actinomycetota</taxon>
        <taxon>Actinomycetes</taxon>
        <taxon>Propionibacteriales</taxon>
        <taxon>Propionibacteriaceae</taxon>
        <taxon>Tessaracoccus</taxon>
    </lineage>
</organism>
<protein>
    <recommendedName>
        <fullName evidence="2">Polymerase/histidinol phosphatase N-terminal domain-containing protein</fullName>
    </recommendedName>
</protein>
<dbReference type="GO" id="GO:0035312">
    <property type="term" value="F:5'-3' DNA exonuclease activity"/>
    <property type="evidence" value="ECO:0007669"/>
    <property type="project" value="TreeGrafter"/>
</dbReference>
<gene>
    <name evidence="3" type="ORF">BW733_06045</name>
</gene>
<dbReference type="NCBIfam" id="NF038032">
    <property type="entry name" value="CehA_McbA_metalo"/>
    <property type="match status" value="1"/>
</dbReference>
<keyword evidence="4" id="KW-1185">Reference proteome</keyword>
<dbReference type="EMBL" id="CP019607">
    <property type="protein sequence ID" value="AQP50457.1"/>
    <property type="molecule type" value="Genomic_DNA"/>
</dbReference>
<feature type="compositionally biased region" description="Basic and acidic residues" evidence="1">
    <location>
        <begin position="116"/>
        <end position="138"/>
    </location>
</feature>
<dbReference type="SMART" id="SM00481">
    <property type="entry name" value="POLIIIAc"/>
    <property type="match status" value="1"/>
</dbReference>
<dbReference type="STRING" id="399497.BW733_06045"/>
<dbReference type="InterPro" id="IPR016195">
    <property type="entry name" value="Pol/histidinol_Pase-like"/>
</dbReference>
<dbReference type="RefSeq" id="WP_077348830.1">
    <property type="nucleotide sequence ID" value="NZ_CP019607.1"/>
</dbReference>
<dbReference type="Proteomes" id="UP000188235">
    <property type="component" value="Chromosome"/>
</dbReference>
<dbReference type="AlphaFoldDB" id="A0A1Q2CWL5"/>
<dbReference type="InterPro" id="IPR052018">
    <property type="entry name" value="PHP_domain"/>
</dbReference>
<name>A0A1Q2CWL5_9ACTN</name>
<sequence>MRHVETRHVTLADQAADRYQRFAFELPEGVGSFEVNLEVEGGPDAVVDLGCEGPDAWRGWSGGARRTFIVAEDDATPGYLPGGVVAGVWNVIVGLHTLPGDGADVCVTVEMPALNRPDHGPREDPVDRVSRGSDRDLPAPDGMRWFAGDTHAHSLHSDGALSLWELANEGVRSGLDFLCVTDHNTTSHHAHLPSVGARHGITLVPGQEVTTHAGHANAFGEIGFVDFRNPGQQWADDVAERGGLMSINHPVSGDCSWLHAVEREPGGVELYHSSWYEEPIATSALAWFQRWSHDVVLIGGGDFHNRSKPLRPGLPTTWVAAEECSPESILDGIRAGRTTVTAMGTYLNDGEARPVHDKAPILIRQDEDLLAFAAVGLVLISGSGRRLVVDGEGQRIRAPREDGPFRLEDSHRTVVALSA</sequence>
<feature type="region of interest" description="Disordered" evidence="1">
    <location>
        <begin position="114"/>
        <end position="139"/>
    </location>
</feature>
<dbReference type="PANTHER" id="PTHR42924:SF3">
    <property type="entry name" value="POLYMERASE_HISTIDINOL PHOSPHATASE N-TERMINAL DOMAIN-CONTAINING PROTEIN"/>
    <property type="match status" value="1"/>
</dbReference>
<evidence type="ECO:0000256" key="1">
    <source>
        <dbReference type="SAM" id="MobiDB-lite"/>
    </source>
</evidence>
<dbReference type="InterPro" id="IPR003141">
    <property type="entry name" value="Pol/His_phosphatase_N"/>
</dbReference>
<evidence type="ECO:0000259" key="2">
    <source>
        <dbReference type="SMART" id="SM00481"/>
    </source>
</evidence>
<reference evidence="3 4" key="1">
    <citation type="journal article" date="2008" name="Int. J. Syst. Evol. Microbiol.">
        <title>Tessaracoccus flavescens sp. nov., isolated from marine sediment.</title>
        <authorList>
            <person name="Lee D.W."/>
            <person name="Lee S.D."/>
        </authorList>
    </citation>
    <scope>NUCLEOTIDE SEQUENCE [LARGE SCALE GENOMIC DNA]</scope>
    <source>
        <strain evidence="3 4">SST-39T</strain>
    </source>
</reference>
<dbReference type="OrthoDB" id="9804333at2"/>
<dbReference type="SUPFAM" id="SSF89550">
    <property type="entry name" value="PHP domain-like"/>
    <property type="match status" value="1"/>
</dbReference>
<feature type="domain" description="Polymerase/histidinol phosphatase N-terminal" evidence="2">
    <location>
        <begin position="148"/>
        <end position="213"/>
    </location>
</feature>
<dbReference type="Gene3D" id="3.20.20.140">
    <property type="entry name" value="Metal-dependent hydrolases"/>
    <property type="match status" value="1"/>
</dbReference>
<proteinExistence type="predicted"/>
<dbReference type="GO" id="GO:0004534">
    <property type="term" value="F:5'-3' RNA exonuclease activity"/>
    <property type="evidence" value="ECO:0007669"/>
    <property type="project" value="TreeGrafter"/>
</dbReference>
<evidence type="ECO:0000313" key="4">
    <source>
        <dbReference type="Proteomes" id="UP000188235"/>
    </source>
</evidence>
<dbReference type="KEGG" id="tfa:BW733_06045"/>
<evidence type="ECO:0000313" key="3">
    <source>
        <dbReference type="EMBL" id="AQP50457.1"/>
    </source>
</evidence>
<accession>A0A1Q2CWL5</accession>